<dbReference type="AlphaFoldDB" id="A0A6I6DAW1"/>
<evidence type="ECO:0000256" key="7">
    <source>
        <dbReference type="SAM" id="Phobius"/>
    </source>
</evidence>
<dbReference type="Pfam" id="PF09335">
    <property type="entry name" value="VTT_dom"/>
    <property type="match status" value="1"/>
</dbReference>
<keyword evidence="6 7" id="KW-0472">Membrane</keyword>
<protein>
    <recommendedName>
        <fullName evidence="8">VTT domain-containing protein</fullName>
    </recommendedName>
</protein>
<feature type="transmembrane region" description="Helical" evidence="7">
    <location>
        <begin position="142"/>
        <end position="165"/>
    </location>
</feature>
<feature type="transmembrane region" description="Helical" evidence="7">
    <location>
        <begin position="388"/>
        <end position="410"/>
    </location>
</feature>
<feature type="transmembrane region" description="Helical" evidence="7">
    <location>
        <begin position="177"/>
        <end position="196"/>
    </location>
</feature>
<dbReference type="KEGG" id="ghl:GM160_07425"/>
<dbReference type="InterPro" id="IPR032818">
    <property type="entry name" value="DedA-like"/>
</dbReference>
<dbReference type="Proteomes" id="UP000427716">
    <property type="component" value="Chromosome"/>
</dbReference>
<evidence type="ECO:0000256" key="1">
    <source>
        <dbReference type="ARBA" id="ARBA00004651"/>
    </source>
</evidence>
<evidence type="ECO:0000256" key="6">
    <source>
        <dbReference type="ARBA" id="ARBA00023136"/>
    </source>
</evidence>
<dbReference type="GO" id="GO:0005886">
    <property type="term" value="C:plasma membrane"/>
    <property type="evidence" value="ECO:0007669"/>
    <property type="project" value="UniProtKB-SubCell"/>
</dbReference>
<evidence type="ECO:0000313" key="9">
    <source>
        <dbReference type="EMBL" id="QGT78742.1"/>
    </source>
</evidence>
<evidence type="ECO:0000259" key="8">
    <source>
        <dbReference type="Pfam" id="PF09335"/>
    </source>
</evidence>
<keyword evidence="5 7" id="KW-1133">Transmembrane helix</keyword>
<evidence type="ECO:0000256" key="3">
    <source>
        <dbReference type="ARBA" id="ARBA00022475"/>
    </source>
</evidence>
<feature type="domain" description="VTT" evidence="8">
    <location>
        <begin position="37"/>
        <end position="160"/>
    </location>
</feature>
<feature type="transmembrane region" description="Helical" evidence="7">
    <location>
        <begin position="416"/>
        <end position="434"/>
    </location>
</feature>
<dbReference type="PANTHER" id="PTHR30353">
    <property type="entry name" value="INNER MEMBRANE PROTEIN DEDA-RELATED"/>
    <property type="match status" value="1"/>
</dbReference>
<feature type="transmembrane region" description="Helical" evidence="7">
    <location>
        <begin position="12"/>
        <end position="36"/>
    </location>
</feature>
<comment type="subcellular location">
    <subcellularLocation>
        <location evidence="1">Cell membrane</location>
        <topology evidence="1">Multi-pass membrane protein</topology>
    </subcellularLocation>
</comment>
<reference evidence="9 10" key="1">
    <citation type="submission" date="2019-11" db="EMBL/GenBank/DDBJ databases">
        <authorList>
            <person name="Zhang J."/>
            <person name="Sun C."/>
        </authorList>
    </citation>
    <scope>NUCLEOTIDE SEQUENCE [LARGE SCALE GENOMIC DNA]</scope>
    <source>
        <strain evidence="10">sp2</strain>
    </source>
</reference>
<evidence type="ECO:0000256" key="4">
    <source>
        <dbReference type="ARBA" id="ARBA00022692"/>
    </source>
</evidence>
<proteinExistence type="inferred from homology"/>
<organism evidence="9 10">
    <name type="scientific">Guyparkeria halophila</name>
    <dbReference type="NCBI Taxonomy" id="47960"/>
    <lineage>
        <taxon>Bacteria</taxon>
        <taxon>Pseudomonadati</taxon>
        <taxon>Pseudomonadota</taxon>
        <taxon>Gammaproteobacteria</taxon>
        <taxon>Chromatiales</taxon>
        <taxon>Thioalkalibacteraceae</taxon>
        <taxon>Guyparkeria</taxon>
    </lineage>
</organism>
<dbReference type="EMBL" id="CP046415">
    <property type="protein sequence ID" value="QGT78742.1"/>
    <property type="molecule type" value="Genomic_DNA"/>
</dbReference>
<keyword evidence="10" id="KW-1185">Reference proteome</keyword>
<dbReference type="PANTHER" id="PTHR30353:SF15">
    <property type="entry name" value="INNER MEMBRANE PROTEIN YABI"/>
    <property type="match status" value="1"/>
</dbReference>
<feature type="transmembrane region" description="Helical" evidence="7">
    <location>
        <begin position="328"/>
        <end position="350"/>
    </location>
</feature>
<accession>A0A6I6DAW1</accession>
<feature type="transmembrane region" description="Helical" evidence="7">
    <location>
        <begin position="56"/>
        <end position="77"/>
    </location>
</feature>
<gene>
    <name evidence="9" type="ORF">GM160_07425</name>
</gene>
<feature type="transmembrane region" description="Helical" evidence="7">
    <location>
        <begin position="362"/>
        <end position="381"/>
    </location>
</feature>
<keyword evidence="3" id="KW-1003">Cell membrane</keyword>
<keyword evidence="4 7" id="KW-0812">Transmembrane</keyword>
<dbReference type="InterPro" id="IPR032816">
    <property type="entry name" value="VTT_dom"/>
</dbReference>
<sequence length="456" mass="48952">MDKLLQSALELSPLTIYVVLGVLCWAEAAFFLGFFTPGEVAVVIGGILASRGQVEMGPLLGVVLSATLLGNATGFYVGRRWGVRMLHWAPLERYFGRSIQRVQEFMQRRGEWAIVLGRVSTPTRIIVPFLAGASELSYRRFLLFDVPASLIWAATYLTLGVVLGASWKVLQDVTGTAALLVLILFITALLIRWAAARIAANRYRVEQAFLWALRITGTRGVVLRLAPGFYWLSRRFNPSLAQGLSLTLGFLVLLMAAGAIGLVVSQTRAVAGLALIDFPVLEWMGAVKTEEAVAVARGALWAFQWPGILVVVMPLMAFVCWRAGWAAALRIGVGVLGAAGGAHVLDHFVLEGVVPNAEFPSVPVAAAAALLVQTTAFTFRLSNWRPAVVYAGIGTFVLFTLGLATLVAGWSAPSGIVLGLALGMAWATMVELLMRILGSARVHHVPAPEPPPASDD</sequence>
<feature type="transmembrane region" description="Helical" evidence="7">
    <location>
        <begin position="299"/>
        <end position="321"/>
    </location>
</feature>
<evidence type="ECO:0000256" key="5">
    <source>
        <dbReference type="ARBA" id="ARBA00022989"/>
    </source>
</evidence>
<feature type="transmembrane region" description="Helical" evidence="7">
    <location>
        <begin position="208"/>
        <end position="232"/>
    </location>
</feature>
<feature type="transmembrane region" description="Helical" evidence="7">
    <location>
        <begin position="244"/>
        <end position="264"/>
    </location>
</feature>
<name>A0A6I6DAW1_9GAMM</name>
<evidence type="ECO:0000313" key="10">
    <source>
        <dbReference type="Proteomes" id="UP000427716"/>
    </source>
</evidence>
<evidence type="ECO:0000256" key="2">
    <source>
        <dbReference type="ARBA" id="ARBA00010792"/>
    </source>
</evidence>
<comment type="similarity">
    <text evidence="2">Belongs to the DedA family.</text>
</comment>
<feature type="transmembrane region" description="Helical" evidence="7">
    <location>
        <begin position="269"/>
        <end position="287"/>
    </location>
</feature>